<dbReference type="Gene3D" id="2.30.30.290">
    <property type="entry name" value="YopX-like domains"/>
    <property type="match status" value="1"/>
</dbReference>
<dbReference type="EMBL" id="MT144874">
    <property type="protein sequence ID" value="QJI00751.1"/>
    <property type="molecule type" value="Genomic_DNA"/>
</dbReference>
<name>A0A6M3KDS7_9ZZZZ</name>
<dbReference type="InterPro" id="IPR023385">
    <property type="entry name" value="YopX-like_C"/>
</dbReference>
<evidence type="ECO:0000313" key="3">
    <source>
        <dbReference type="EMBL" id="QJA79658.1"/>
    </source>
</evidence>
<protein>
    <submittedName>
        <fullName evidence="3">Putative YopX protein</fullName>
    </submittedName>
</protein>
<accession>A0A6M3KDS7</accession>
<evidence type="ECO:0000313" key="2">
    <source>
        <dbReference type="EMBL" id="QJA59825.1"/>
    </source>
</evidence>
<organism evidence="3">
    <name type="scientific">viral metagenome</name>
    <dbReference type="NCBI Taxonomy" id="1070528"/>
    <lineage>
        <taxon>unclassified sequences</taxon>
        <taxon>metagenomes</taxon>
        <taxon>organismal metagenomes</taxon>
    </lineage>
</organism>
<sequence length="152" mass="17726">MREIKFRAWHVKDLRFYYFDIETVTQTYYPGYYHPITGEKDCELTDPTLYEEKQLFTGLFDKNDKEIYEGDILLIEDEWTQQILDDGSGPREPANHLSPVTFKNGSFGVVILESADIFRKGFWAFPVIETEIGDLPGEMQVIGNIYENPELL</sequence>
<dbReference type="EMBL" id="MT142390">
    <property type="protein sequence ID" value="QJA79658.1"/>
    <property type="molecule type" value="Genomic_DNA"/>
</dbReference>
<dbReference type="EMBL" id="MT141386">
    <property type="protein sequence ID" value="QJA59825.1"/>
    <property type="molecule type" value="Genomic_DNA"/>
</dbReference>
<feature type="domain" description="YopX protein" evidence="1">
    <location>
        <begin position="5"/>
        <end position="152"/>
    </location>
</feature>
<dbReference type="InterPro" id="IPR019096">
    <property type="entry name" value="YopX_protein"/>
</dbReference>
<proteinExistence type="predicted"/>
<dbReference type="Pfam" id="PF09643">
    <property type="entry name" value="YopX"/>
    <property type="match status" value="1"/>
</dbReference>
<dbReference type="AlphaFoldDB" id="A0A6M3KDS7"/>
<gene>
    <name evidence="3" type="ORF">MM415A00845_0007</name>
    <name evidence="2" type="ORF">MM415B01226_0009</name>
    <name evidence="4" type="ORF">TM448B02107_0002</name>
</gene>
<evidence type="ECO:0000259" key="1">
    <source>
        <dbReference type="Pfam" id="PF09643"/>
    </source>
</evidence>
<evidence type="ECO:0000313" key="4">
    <source>
        <dbReference type="EMBL" id="QJI00751.1"/>
    </source>
</evidence>
<dbReference type="SUPFAM" id="SSF159006">
    <property type="entry name" value="YopX-like"/>
    <property type="match status" value="1"/>
</dbReference>
<reference evidence="3" key="1">
    <citation type="submission" date="2020-03" db="EMBL/GenBank/DDBJ databases">
        <title>The deep terrestrial virosphere.</title>
        <authorList>
            <person name="Holmfeldt K."/>
            <person name="Nilsson E."/>
            <person name="Simone D."/>
            <person name="Lopez-Fernandez M."/>
            <person name="Wu X."/>
            <person name="de Brujin I."/>
            <person name="Lundin D."/>
            <person name="Andersson A."/>
            <person name="Bertilsson S."/>
            <person name="Dopson M."/>
        </authorList>
    </citation>
    <scope>NUCLEOTIDE SEQUENCE</scope>
    <source>
        <strain evidence="3">MM415A00845</strain>
        <strain evidence="2">MM415B01226</strain>
        <strain evidence="4">TM448B02107</strain>
    </source>
</reference>